<evidence type="ECO:0000313" key="2">
    <source>
        <dbReference type="Proteomes" id="UP001497535"/>
    </source>
</evidence>
<reference evidence="1" key="1">
    <citation type="submission" date="2023-11" db="EMBL/GenBank/DDBJ databases">
        <authorList>
            <person name="Poullet M."/>
        </authorList>
    </citation>
    <scope>NUCLEOTIDE SEQUENCE</scope>
    <source>
        <strain evidence="1">E1834</strain>
    </source>
</reference>
<comment type="caution">
    <text evidence="1">The sequence shown here is derived from an EMBL/GenBank/DDBJ whole genome shotgun (WGS) entry which is preliminary data.</text>
</comment>
<organism evidence="1 2">
    <name type="scientific">Meloidogyne enterolobii</name>
    <name type="common">Root-knot nematode worm</name>
    <name type="synonym">Meloidogyne mayaguensis</name>
    <dbReference type="NCBI Taxonomy" id="390850"/>
    <lineage>
        <taxon>Eukaryota</taxon>
        <taxon>Metazoa</taxon>
        <taxon>Ecdysozoa</taxon>
        <taxon>Nematoda</taxon>
        <taxon>Chromadorea</taxon>
        <taxon>Rhabditida</taxon>
        <taxon>Tylenchina</taxon>
        <taxon>Tylenchomorpha</taxon>
        <taxon>Tylenchoidea</taxon>
        <taxon>Meloidogynidae</taxon>
        <taxon>Meloidogyninae</taxon>
        <taxon>Meloidogyne</taxon>
    </lineage>
</organism>
<keyword evidence="2" id="KW-1185">Reference proteome</keyword>
<gene>
    <name evidence="1" type="ORF">MENTE1834_LOCUS34484</name>
</gene>
<sequence length="356" mass="41474">MRKLNFFSILKIKFSVKFQKNFLSNHQTIHSSCKMSHRKSGPYSDNTSVDDDPLTDDDSKKNEDRIRELERENREYESTVQDYLRQIITLQNSLKKSHGKECAELIKEKCQEIEELLKNKKSLEEDVEHCTTDYNQVMATFAENKRDADKREAKQAETIKQLLSKIELKDREIEKLRKLIPYEGYCQANGFLEVRGFRSVIMPGVKRNAVHFSPVQFDSQKQKMSSSDTFTQLANQLAAIGKQMESNSGTDNTTTMQQMFQFCTTLLTQMAQQQNLIMEQQQTIQKLQMRDTLLDLIEEEKQQKAIVITNLPESNCEHAKERVEEDFEQNGNNFWKTATFEGGITNQVFCKKIFIE</sequence>
<name>A0ACB1A6T9_MELEN</name>
<accession>A0ACB1A6T9</accession>
<dbReference type="EMBL" id="CAVMJV010000062">
    <property type="protein sequence ID" value="CAK5086964.1"/>
    <property type="molecule type" value="Genomic_DNA"/>
</dbReference>
<proteinExistence type="predicted"/>
<dbReference type="Proteomes" id="UP001497535">
    <property type="component" value="Unassembled WGS sequence"/>
</dbReference>
<evidence type="ECO:0000313" key="1">
    <source>
        <dbReference type="EMBL" id="CAK5086964.1"/>
    </source>
</evidence>
<protein>
    <submittedName>
        <fullName evidence="1">Uncharacterized protein</fullName>
    </submittedName>
</protein>